<dbReference type="InterPro" id="IPR019833">
    <property type="entry name" value="Mn/Fe_SOD_BS"/>
</dbReference>
<reference evidence="10" key="1">
    <citation type="submission" date="2008-10" db="EMBL/GenBank/DDBJ databases">
        <title>A tandem duplication of primitive MnSOD of Nosema bombycis is being in evolution.</title>
        <authorList>
            <person name="Zhou Z.Y."/>
            <person name="Xiang H."/>
            <person name="Pan G.Q."/>
            <person name="Xu J.S."/>
            <person name="Zhang R.Z."/>
            <person name="Yang L."/>
            <person name="Li T."/>
        </authorList>
    </citation>
    <scope>NUCLEOTIDE SEQUENCE</scope>
</reference>
<dbReference type="GO" id="GO:0005737">
    <property type="term" value="C:cytoplasm"/>
    <property type="evidence" value="ECO:0007669"/>
    <property type="project" value="TreeGrafter"/>
</dbReference>
<dbReference type="GO" id="GO:0046872">
    <property type="term" value="F:metal ion binding"/>
    <property type="evidence" value="ECO:0007669"/>
    <property type="project" value="UniProtKB-KW"/>
</dbReference>
<dbReference type="PRINTS" id="PR01703">
    <property type="entry name" value="MNSODISMTASE"/>
</dbReference>
<evidence type="ECO:0000256" key="6">
    <source>
        <dbReference type="PIRSR" id="PIRSR000349-1"/>
    </source>
</evidence>
<proteinExistence type="inferred from homology"/>
<feature type="binding site" evidence="6">
    <location>
        <position position="27"/>
    </location>
    <ligand>
        <name>Mn(2+)</name>
        <dbReference type="ChEBI" id="CHEBI:29035"/>
    </ligand>
</feature>
<dbReference type="InterPro" id="IPR019832">
    <property type="entry name" value="Mn/Fe_SOD_C"/>
</dbReference>
<dbReference type="PIRSF" id="PIRSF000349">
    <property type="entry name" value="SODismutase"/>
    <property type="match status" value="1"/>
</dbReference>
<organism evidence="10">
    <name type="scientific">Nosema bombycis</name>
    <name type="common">Microsporidian parasite</name>
    <name type="synonym">Pebrine of silkworm</name>
    <dbReference type="NCBI Taxonomy" id="27978"/>
    <lineage>
        <taxon>Eukaryota</taxon>
        <taxon>Fungi</taxon>
        <taxon>Fungi incertae sedis</taxon>
        <taxon>Microsporidia</taxon>
        <taxon>Nosematidae</taxon>
        <taxon>Nosema</taxon>
    </lineage>
</organism>
<dbReference type="InterPro" id="IPR036314">
    <property type="entry name" value="SOD_C_sf"/>
</dbReference>
<dbReference type="PANTHER" id="PTHR43595:SF2">
    <property type="entry name" value="SMALL RIBOSOMAL SUBUNIT PROTEIN MS42"/>
    <property type="match status" value="1"/>
</dbReference>
<dbReference type="Gene3D" id="3.55.40.20">
    <property type="entry name" value="Iron/manganese superoxide dismutase, C-terminal domain"/>
    <property type="match status" value="1"/>
</dbReference>
<evidence type="ECO:0000256" key="5">
    <source>
        <dbReference type="ARBA" id="ARBA00037226"/>
    </source>
</evidence>
<keyword evidence="4 7" id="KW-0560">Oxidoreductase</keyword>
<dbReference type="InterPro" id="IPR019831">
    <property type="entry name" value="Mn/Fe_SOD_N"/>
</dbReference>
<comment type="catalytic activity">
    <reaction evidence="7">
        <text>2 superoxide + 2 H(+) = H2O2 + O2</text>
        <dbReference type="Rhea" id="RHEA:20696"/>
        <dbReference type="ChEBI" id="CHEBI:15378"/>
        <dbReference type="ChEBI" id="CHEBI:15379"/>
        <dbReference type="ChEBI" id="CHEBI:16240"/>
        <dbReference type="ChEBI" id="CHEBI:18421"/>
        <dbReference type="EC" id="1.15.1.1"/>
    </reaction>
</comment>
<name>E3NZJ0_NOSBO</name>
<dbReference type="Pfam" id="PF00081">
    <property type="entry name" value="Sod_Fe_N"/>
    <property type="match status" value="1"/>
</dbReference>
<dbReference type="EC" id="1.15.1.1" evidence="2 7"/>
<comment type="function">
    <text evidence="7">Destroys radicals which are normally produced within the cells and which are toxic to biological systems.</text>
</comment>
<dbReference type="OMA" id="HNQFWEM"/>
<dbReference type="SUPFAM" id="SSF54719">
    <property type="entry name" value="Fe,Mn superoxide dismutase (SOD), C-terminal domain"/>
    <property type="match status" value="1"/>
</dbReference>
<evidence type="ECO:0000259" key="9">
    <source>
        <dbReference type="Pfam" id="PF02777"/>
    </source>
</evidence>
<feature type="domain" description="Manganese/iron superoxide dismutase N-terminal" evidence="8">
    <location>
        <begin position="3"/>
        <end position="92"/>
    </location>
</feature>
<dbReference type="PANTHER" id="PTHR43595">
    <property type="entry name" value="37S RIBOSOMAL PROTEIN S26, MITOCHONDRIAL"/>
    <property type="match status" value="1"/>
</dbReference>
<dbReference type="InterPro" id="IPR001189">
    <property type="entry name" value="Mn/Fe_SOD"/>
</dbReference>
<evidence type="ECO:0000259" key="8">
    <source>
        <dbReference type="Pfam" id="PF00081"/>
    </source>
</evidence>
<dbReference type="InterPro" id="IPR036324">
    <property type="entry name" value="Mn/Fe_SOD_N_sf"/>
</dbReference>
<feature type="binding site" evidence="6">
    <location>
        <position position="84"/>
    </location>
    <ligand>
        <name>Mn(2+)</name>
        <dbReference type="ChEBI" id="CHEBI:29035"/>
    </ligand>
</feature>
<evidence type="ECO:0000256" key="2">
    <source>
        <dbReference type="ARBA" id="ARBA00012682"/>
    </source>
</evidence>
<dbReference type="EMBL" id="FJ377711">
    <property type="protein sequence ID" value="ACP43526.1"/>
    <property type="molecule type" value="Genomic_DNA"/>
</dbReference>
<keyword evidence="3 6" id="KW-0479">Metal-binding</keyword>
<accession>E3NZJ0</accession>
<dbReference type="Gene3D" id="1.10.287.990">
    <property type="entry name" value="Fe,Mn superoxide dismutase (SOD) domain"/>
    <property type="match status" value="1"/>
</dbReference>
<sequence>MAFSLPELSFNFEDLEHFIDRETMKAHYTKFHGSYVKILNWTVKKYKIEEECLVTLLSNIKKSTKYDDFVKESLIYNGGGHLNHSLFWCSMSPDSEAEDIKQDLAVDLRSDFGSITKFCDKFGDEAHSFQGSGALWLIYDRTSETLKIKSTKNNDNPIMFNENHIPLIGLDLWEHAYYHAHKNKRYNYVLNWEKVFNWKFLNSAYEKYVVEGKKFEMTPDGKFNV</sequence>
<evidence type="ECO:0000256" key="4">
    <source>
        <dbReference type="ARBA" id="ARBA00023002"/>
    </source>
</evidence>
<dbReference type="VEuPathDB" id="MicrosporidiaDB:NBO_469g0003"/>
<feature type="binding site" evidence="6">
    <location>
        <position position="171"/>
    </location>
    <ligand>
        <name>Mn(2+)</name>
        <dbReference type="ChEBI" id="CHEBI:29035"/>
    </ligand>
</feature>
<protein>
    <recommendedName>
        <fullName evidence="2 7">Superoxide dismutase</fullName>
        <ecNumber evidence="2 7">1.15.1.1</ecNumber>
    </recommendedName>
</protein>
<dbReference type="AlphaFoldDB" id="E3NZJ0"/>
<evidence type="ECO:0000313" key="10">
    <source>
        <dbReference type="EMBL" id="ACP43526.1"/>
    </source>
</evidence>
<dbReference type="SUPFAM" id="SSF46609">
    <property type="entry name" value="Fe,Mn superoxide dismutase (SOD), N-terminal domain"/>
    <property type="match status" value="1"/>
</dbReference>
<feature type="binding site" evidence="6">
    <location>
        <position position="175"/>
    </location>
    <ligand>
        <name>Mn(2+)</name>
        <dbReference type="ChEBI" id="CHEBI:29035"/>
    </ligand>
</feature>
<dbReference type="GO" id="GO:0004784">
    <property type="term" value="F:superoxide dismutase activity"/>
    <property type="evidence" value="ECO:0007669"/>
    <property type="project" value="UniProtKB-EC"/>
</dbReference>
<comment type="function">
    <text evidence="5">Component of the mitochondrial ribosome (mitoribosome), a dedicated translation machinery responsible for the synthesis of mitochondrial genome-encoded proteins, including at least some of the essential transmembrane subunits of the mitochondrial respiratory chain. The mitoribosomes are attached to the mitochondrial inner membrane and translation products are cotranslationally integrated into the membrane.</text>
</comment>
<gene>
    <name evidence="10" type="primary">MnSOD2</name>
</gene>
<evidence type="ECO:0000256" key="7">
    <source>
        <dbReference type="RuleBase" id="RU000414"/>
    </source>
</evidence>
<dbReference type="Pfam" id="PF02777">
    <property type="entry name" value="Sod_Fe_C"/>
    <property type="match status" value="1"/>
</dbReference>
<evidence type="ECO:0000256" key="3">
    <source>
        <dbReference type="ARBA" id="ARBA00022723"/>
    </source>
</evidence>
<comment type="similarity">
    <text evidence="1 7">Belongs to the iron/manganese superoxide dismutase family.</text>
</comment>
<dbReference type="PROSITE" id="PS00088">
    <property type="entry name" value="SOD_MN"/>
    <property type="match status" value="1"/>
</dbReference>
<feature type="domain" description="Manganese/iron superoxide dismutase C-terminal" evidence="9">
    <location>
        <begin position="102"/>
        <end position="202"/>
    </location>
</feature>
<dbReference type="SMR" id="E3NZJ0"/>
<evidence type="ECO:0000256" key="1">
    <source>
        <dbReference type="ARBA" id="ARBA00008714"/>
    </source>
</evidence>